<name>A0A8J6YXS8_9RHOB</name>
<dbReference type="AlphaFoldDB" id="A0A8J6YXS8"/>
<evidence type="ECO:0000313" key="2">
    <source>
        <dbReference type="EMBL" id="MBE3637763.1"/>
    </source>
</evidence>
<reference evidence="2" key="1">
    <citation type="submission" date="2020-09" db="EMBL/GenBank/DDBJ databases">
        <title>A novel bacterium of genus Mangrovicoccus, isolated from South China Sea.</title>
        <authorList>
            <person name="Huang H."/>
            <person name="Mo K."/>
            <person name="Hu Y."/>
        </authorList>
    </citation>
    <scope>NUCLEOTIDE SEQUENCE</scope>
    <source>
        <strain evidence="2">HB182678</strain>
    </source>
</reference>
<feature type="chain" id="PRO_5035220979" evidence="1">
    <location>
        <begin position="27"/>
        <end position="70"/>
    </location>
</feature>
<comment type="caution">
    <text evidence="2">The sequence shown here is derived from an EMBL/GenBank/DDBJ whole genome shotgun (WGS) entry which is preliminary data.</text>
</comment>
<keyword evidence="3" id="KW-1185">Reference proteome</keyword>
<sequence>MHRPLAALALVLSLAAGGAAGPLAGAAPCDAAAGTCCCVMANGLRCCGLSARCPSNAISGCPCSGPVRPG</sequence>
<dbReference type="EMBL" id="JACVXA010000012">
    <property type="protein sequence ID" value="MBE3637763.1"/>
    <property type="molecule type" value="Genomic_DNA"/>
</dbReference>
<gene>
    <name evidence="2" type="ORF">ICN82_06035</name>
</gene>
<evidence type="ECO:0000256" key="1">
    <source>
        <dbReference type="SAM" id="SignalP"/>
    </source>
</evidence>
<protein>
    <submittedName>
        <fullName evidence="2">Uncharacterized protein</fullName>
    </submittedName>
</protein>
<dbReference type="RefSeq" id="WP_193180751.1">
    <property type="nucleotide sequence ID" value="NZ_JACVXA010000012.1"/>
</dbReference>
<evidence type="ECO:0000313" key="3">
    <source>
        <dbReference type="Proteomes" id="UP000609121"/>
    </source>
</evidence>
<feature type="signal peptide" evidence="1">
    <location>
        <begin position="1"/>
        <end position="26"/>
    </location>
</feature>
<organism evidence="2 3">
    <name type="scientific">Mangrovicoccus algicola</name>
    <dbReference type="NCBI Taxonomy" id="2771008"/>
    <lineage>
        <taxon>Bacteria</taxon>
        <taxon>Pseudomonadati</taxon>
        <taxon>Pseudomonadota</taxon>
        <taxon>Alphaproteobacteria</taxon>
        <taxon>Rhodobacterales</taxon>
        <taxon>Paracoccaceae</taxon>
        <taxon>Mangrovicoccus</taxon>
    </lineage>
</organism>
<proteinExistence type="predicted"/>
<dbReference type="Proteomes" id="UP000609121">
    <property type="component" value="Unassembled WGS sequence"/>
</dbReference>
<keyword evidence="1" id="KW-0732">Signal</keyword>
<accession>A0A8J6YXS8</accession>